<dbReference type="SUPFAM" id="SSF55486">
    <property type="entry name" value="Metalloproteases ('zincins'), catalytic domain"/>
    <property type="match status" value="1"/>
</dbReference>
<evidence type="ECO:0000256" key="1">
    <source>
        <dbReference type="ARBA" id="ARBA00007357"/>
    </source>
</evidence>
<feature type="non-terminal residue" evidence="3">
    <location>
        <position position="1"/>
    </location>
</feature>
<dbReference type="Gene3D" id="3.40.390.10">
    <property type="entry name" value="Collagenase (Catalytic Domain)"/>
    <property type="match status" value="1"/>
</dbReference>
<dbReference type="PANTHER" id="PTHR11733">
    <property type="entry name" value="ZINC METALLOPROTEASE FAMILY M13 NEPRILYSIN-RELATED"/>
    <property type="match status" value="1"/>
</dbReference>
<dbReference type="PROSITE" id="PS51885">
    <property type="entry name" value="NEPRILYSIN"/>
    <property type="match status" value="1"/>
</dbReference>
<sequence length="131" mass="15158">ANFHAYVHFFQVKKTHLRNNAKFTLREDIADHGGLQIAFKAHQTHKRKHGHEARFASNQDFDSDQMFFLGYATKHCARYSFEGLKQQLTTNEHSLEQLRVNKVVANNPAFAEAFHCAPGKKLNPPKRCDMY</sequence>
<evidence type="ECO:0000313" key="4">
    <source>
        <dbReference type="Proteomes" id="UP000053660"/>
    </source>
</evidence>
<dbReference type="GO" id="GO:0004222">
    <property type="term" value="F:metalloendopeptidase activity"/>
    <property type="evidence" value="ECO:0007669"/>
    <property type="project" value="InterPro"/>
</dbReference>
<dbReference type="InterPro" id="IPR024079">
    <property type="entry name" value="MetalloPept_cat_dom_sf"/>
</dbReference>
<gene>
    <name evidence="3" type="ORF">OESDEN_10510</name>
</gene>
<dbReference type="GO" id="GO:0005886">
    <property type="term" value="C:plasma membrane"/>
    <property type="evidence" value="ECO:0007669"/>
    <property type="project" value="TreeGrafter"/>
</dbReference>
<dbReference type="GO" id="GO:0016485">
    <property type="term" value="P:protein processing"/>
    <property type="evidence" value="ECO:0007669"/>
    <property type="project" value="TreeGrafter"/>
</dbReference>
<accession>A0A0B1T2S8</accession>
<evidence type="ECO:0000259" key="2">
    <source>
        <dbReference type="Pfam" id="PF01431"/>
    </source>
</evidence>
<organism evidence="3 4">
    <name type="scientific">Oesophagostomum dentatum</name>
    <name type="common">Nodular worm</name>
    <dbReference type="NCBI Taxonomy" id="61180"/>
    <lineage>
        <taxon>Eukaryota</taxon>
        <taxon>Metazoa</taxon>
        <taxon>Ecdysozoa</taxon>
        <taxon>Nematoda</taxon>
        <taxon>Chromadorea</taxon>
        <taxon>Rhabditida</taxon>
        <taxon>Rhabditina</taxon>
        <taxon>Rhabditomorpha</taxon>
        <taxon>Strongyloidea</taxon>
        <taxon>Strongylidae</taxon>
        <taxon>Oesophagostomum</taxon>
    </lineage>
</organism>
<dbReference type="InterPro" id="IPR000718">
    <property type="entry name" value="Peptidase_M13"/>
</dbReference>
<name>A0A0B1T2S8_OESDE</name>
<dbReference type="OrthoDB" id="5873741at2759"/>
<keyword evidence="4" id="KW-1185">Reference proteome</keyword>
<evidence type="ECO:0000313" key="3">
    <source>
        <dbReference type="EMBL" id="KHJ89660.1"/>
    </source>
</evidence>
<dbReference type="InterPro" id="IPR018497">
    <property type="entry name" value="Peptidase_M13_C"/>
</dbReference>
<protein>
    <submittedName>
        <fullName evidence="3">Peptidase family M13</fullName>
    </submittedName>
</protein>
<comment type="similarity">
    <text evidence="1">Belongs to the peptidase M13 family.</text>
</comment>
<dbReference type="EMBL" id="KN553918">
    <property type="protein sequence ID" value="KHJ89660.1"/>
    <property type="molecule type" value="Genomic_DNA"/>
</dbReference>
<feature type="domain" description="Peptidase M13 C-terminal" evidence="2">
    <location>
        <begin position="8"/>
        <end position="129"/>
    </location>
</feature>
<dbReference type="PANTHER" id="PTHR11733:SF167">
    <property type="entry name" value="FI17812P1-RELATED"/>
    <property type="match status" value="1"/>
</dbReference>
<reference evidence="3 4" key="1">
    <citation type="submission" date="2014-03" db="EMBL/GenBank/DDBJ databases">
        <title>Draft genome of the hookworm Oesophagostomum dentatum.</title>
        <authorList>
            <person name="Mitreva M."/>
        </authorList>
    </citation>
    <scope>NUCLEOTIDE SEQUENCE [LARGE SCALE GENOMIC DNA]</scope>
    <source>
        <strain evidence="3 4">OD-Hann</strain>
    </source>
</reference>
<dbReference type="AlphaFoldDB" id="A0A0B1T2S8"/>
<dbReference type="Pfam" id="PF01431">
    <property type="entry name" value="Peptidase_M13"/>
    <property type="match status" value="1"/>
</dbReference>
<proteinExistence type="inferred from homology"/>
<dbReference type="Proteomes" id="UP000053660">
    <property type="component" value="Unassembled WGS sequence"/>
</dbReference>